<dbReference type="EC" id="2.7.13.3" evidence="3"/>
<dbReference type="InterPro" id="IPR005467">
    <property type="entry name" value="His_kinase_dom"/>
</dbReference>
<dbReference type="Pfam" id="PF07568">
    <property type="entry name" value="HisKA_2"/>
    <property type="match status" value="1"/>
</dbReference>
<dbReference type="PANTHER" id="PTHR43065">
    <property type="entry name" value="SENSOR HISTIDINE KINASE"/>
    <property type="match status" value="1"/>
</dbReference>
<dbReference type="RefSeq" id="WP_349240471.1">
    <property type="nucleotide sequence ID" value="NZ_JAVTTO010000001.1"/>
</dbReference>
<organism evidence="3 4">
    <name type="scientific">Asprobacillus argus</name>
    <dbReference type="NCBI Taxonomy" id="3076534"/>
    <lineage>
        <taxon>Bacteria</taxon>
        <taxon>Pseudomonadati</taxon>
        <taxon>Bacteroidota</taxon>
        <taxon>Flavobacteriia</taxon>
        <taxon>Flavobacteriales</taxon>
        <taxon>Flavobacteriaceae</taxon>
        <taxon>Asprobacillus</taxon>
    </lineage>
</organism>
<dbReference type="SUPFAM" id="SSF48452">
    <property type="entry name" value="TPR-like"/>
    <property type="match status" value="1"/>
</dbReference>
<dbReference type="EMBL" id="JAVTTO010000001">
    <property type="protein sequence ID" value="MDT7831220.1"/>
    <property type="molecule type" value="Genomic_DNA"/>
</dbReference>
<dbReference type="InterPro" id="IPR011990">
    <property type="entry name" value="TPR-like_helical_dom_sf"/>
</dbReference>
<dbReference type="Gene3D" id="3.30.450.20">
    <property type="entry name" value="PAS domain"/>
    <property type="match status" value="1"/>
</dbReference>
<dbReference type="InterPro" id="IPR003594">
    <property type="entry name" value="HATPase_dom"/>
</dbReference>
<dbReference type="Proteomes" id="UP001257277">
    <property type="component" value="Unassembled WGS sequence"/>
</dbReference>
<feature type="domain" description="Histidine kinase" evidence="2">
    <location>
        <begin position="520"/>
        <end position="712"/>
    </location>
</feature>
<keyword evidence="4" id="KW-1185">Reference proteome</keyword>
<dbReference type="InterPro" id="IPR036890">
    <property type="entry name" value="HATPase_C_sf"/>
</dbReference>
<dbReference type="GO" id="GO:0004673">
    <property type="term" value="F:protein histidine kinase activity"/>
    <property type="evidence" value="ECO:0007669"/>
    <property type="project" value="UniProtKB-EC"/>
</dbReference>
<dbReference type="Gene3D" id="1.25.40.10">
    <property type="entry name" value="Tetratricopeptide repeat domain"/>
    <property type="match status" value="2"/>
</dbReference>
<dbReference type="InterPro" id="IPR011495">
    <property type="entry name" value="Sig_transdc_His_kin_sub2_dim/P"/>
</dbReference>
<evidence type="ECO:0000313" key="3">
    <source>
        <dbReference type="EMBL" id="MDT7831220.1"/>
    </source>
</evidence>
<protein>
    <submittedName>
        <fullName evidence="3">Sensor histidine kinase</fullName>
        <ecNumber evidence="3">2.7.13.3</ecNumber>
    </submittedName>
</protein>
<gene>
    <name evidence="3" type="ORF">RQM59_02455</name>
</gene>
<dbReference type="SMART" id="SM00387">
    <property type="entry name" value="HATPase_c"/>
    <property type="match status" value="1"/>
</dbReference>
<keyword evidence="3" id="KW-0418">Kinase</keyword>
<dbReference type="SUPFAM" id="SSF55874">
    <property type="entry name" value="ATPase domain of HSP90 chaperone/DNA topoisomerase II/histidine kinase"/>
    <property type="match status" value="1"/>
</dbReference>
<evidence type="ECO:0000256" key="1">
    <source>
        <dbReference type="SAM" id="Phobius"/>
    </source>
</evidence>
<evidence type="ECO:0000259" key="2">
    <source>
        <dbReference type="PROSITE" id="PS50109"/>
    </source>
</evidence>
<evidence type="ECO:0000313" key="4">
    <source>
        <dbReference type="Proteomes" id="UP001257277"/>
    </source>
</evidence>
<dbReference type="PROSITE" id="PS50109">
    <property type="entry name" value="HIS_KIN"/>
    <property type="match status" value="1"/>
</dbReference>
<keyword evidence="1" id="KW-1133">Transmembrane helix</keyword>
<keyword evidence="1" id="KW-0812">Transmembrane</keyword>
<sequence length="712" mass="82498">MCFRGENAFTVVVIYLFFTGVLYGHHSPKIDVTNKTLLHSYAVLEKDSSAVPQGIKGLSYYQKIVDTTQNSTLKLTALDSLIAKTINVQPQVYQRVAKEYVALAVDMQEYNKSIEKITEYCYQSAYNLSNAAQGIQFLELMAPHLEKATDPYKVIRYHFAKGVLYREVGKIEKAIQIYTKIYSGFYGKDSLMIMAALYRRGEDYIQLAKYDNALKDVTEAQSYFKRVNNLYYVFSTQYTLSRLYGQFGLEEKSIDEIKKLIAEKIKINYNDLLSHDYAYLSWCYSDLDDVKNMRKYAQLALDTALEESKANSFVSLSYFYLGLASAYIRNGQLNQCQKYLELGKQDLLKNQLDPLKDFDYRLTSTEYYLKLGRIEDAEKLGLSLFKDFPQREQIERIHIYKLLYLIYEAKEDYKKSFNHFRRYTHLTDSVYSVKKANSLVYYQTIYETEKKEKDLAIQQSKIESQTAQQTYLIIGIVGLTLILIGAFLFIRKIISQKNQIEKEEQKVAESLVEKELLLKEIHHRVKNNLQIVYGLIHKQSRSSDDEKFKSLMEDSQNRIKSMAMIHQKLYQNNSFKEVDMKSYITELIKDIDATFKNRNQKIHTKVKMAVTKFHMDIAIPLGLILNELLTNTYKHAFNNSDGNVFVSIEKKEGLHEIKVKDDGIGIPNDLEIENSSSLGMSLIAGLCQQMKATFNYKNSNGSEFTIILNTNY</sequence>
<comment type="caution">
    <text evidence="3">The sequence shown here is derived from an EMBL/GenBank/DDBJ whole genome shotgun (WGS) entry which is preliminary data.</text>
</comment>
<name>A0ABU3LBW1_9FLAO</name>
<reference evidence="3 4" key="1">
    <citation type="submission" date="2023-09" db="EMBL/GenBank/DDBJ databases">
        <title>Novel taxa isolated from Blanes Bay.</title>
        <authorList>
            <person name="Rey-Velasco X."/>
            <person name="Lucena T."/>
        </authorList>
    </citation>
    <scope>NUCLEOTIDE SEQUENCE [LARGE SCALE GENOMIC DNA]</scope>
    <source>
        <strain evidence="3 4">S356</strain>
    </source>
</reference>
<accession>A0ABU3LBW1</accession>
<dbReference type="Pfam" id="PF02518">
    <property type="entry name" value="HATPase_c"/>
    <property type="match status" value="1"/>
</dbReference>
<proteinExistence type="predicted"/>
<dbReference type="Gene3D" id="3.30.565.10">
    <property type="entry name" value="Histidine kinase-like ATPase, C-terminal domain"/>
    <property type="match status" value="1"/>
</dbReference>
<keyword evidence="1" id="KW-0472">Membrane</keyword>
<dbReference type="PANTHER" id="PTHR43065:SF23">
    <property type="entry name" value="SENSOR HISTIDINE KINASE PDTAS"/>
    <property type="match status" value="1"/>
</dbReference>
<feature type="transmembrane region" description="Helical" evidence="1">
    <location>
        <begin position="471"/>
        <end position="490"/>
    </location>
</feature>
<keyword evidence="3" id="KW-0808">Transferase</keyword>